<sequence length="297" mass="32358">MALFRRRQHDPADSPELPGLSSAETEAFMDALGAELDALGAGWSVVDGALRLEGDSTEYGLTRVAQQWQEADPANRRDLLRDRLARLGGTDDPPEIAPADMPALARPQLWAMEDVMEVADAVIAREIADDLAVVLSVDLPTAVLSIGPDDVRGTGMTEDQLWQRAMAQLDDGEPIERRPLDDAGLVEVLVSDSHFLATQVLALEALLGPLPDHGALVAVPHRHMIALHVIQDATVLDAVGVMAPFTVEHFEEGPGSLSPHLYWWHDRRLELIRVDDDDGSIYPPPSFVAMVETLPDD</sequence>
<reference evidence="2" key="1">
    <citation type="submission" date="2020-02" db="EMBL/GenBank/DDBJ databases">
        <authorList>
            <person name="Meier V. D."/>
        </authorList>
    </citation>
    <scope>NUCLEOTIDE SEQUENCE</scope>
    <source>
        <strain evidence="2">AVDCRST_MAG53</strain>
    </source>
</reference>
<name>A0A6J4TCI1_9ACTN</name>
<feature type="region of interest" description="Disordered" evidence="1">
    <location>
        <begin position="1"/>
        <end position="21"/>
    </location>
</feature>
<dbReference type="AlphaFoldDB" id="A0A6J4TCI1"/>
<protein>
    <submittedName>
        <fullName evidence="2">Uncharacterized protein</fullName>
    </submittedName>
</protein>
<accession>A0A6J4TCI1</accession>
<dbReference type="EMBL" id="CADCVR010000098">
    <property type="protein sequence ID" value="CAA9519472.1"/>
    <property type="molecule type" value="Genomic_DNA"/>
</dbReference>
<evidence type="ECO:0000256" key="1">
    <source>
        <dbReference type="SAM" id="MobiDB-lite"/>
    </source>
</evidence>
<gene>
    <name evidence="2" type="ORF">AVDCRST_MAG53-3210</name>
</gene>
<proteinExistence type="predicted"/>
<evidence type="ECO:0000313" key="2">
    <source>
        <dbReference type="EMBL" id="CAA9519472.1"/>
    </source>
</evidence>
<organism evidence="2">
    <name type="scientific">uncultured Solirubrobacteraceae bacterium</name>
    <dbReference type="NCBI Taxonomy" id="1162706"/>
    <lineage>
        <taxon>Bacteria</taxon>
        <taxon>Bacillati</taxon>
        <taxon>Actinomycetota</taxon>
        <taxon>Thermoleophilia</taxon>
        <taxon>Solirubrobacterales</taxon>
        <taxon>Solirubrobacteraceae</taxon>
        <taxon>environmental samples</taxon>
    </lineage>
</organism>